<dbReference type="AlphaFoldDB" id="A0A061SIG0"/>
<evidence type="ECO:0000313" key="2">
    <source>
        <dbReference type="EMBL" id="JAC82670.1"/>
    </source>
</evidence>
<protein>
    <submittedName>
        <fullName evidence="2">Uncharacterized protein</fullName>
    </submittedName>
</protein>
<accession>A0A061SIG0</accession>
<sequence length="211" mass="22703">GASLERGSQFASLLTPRSALPMGNELKRAQKVCECHVDLAEEPDEELGEAIIRPLLRRALGESVPSLLLELVEEAPHAAHRAKVPAPVLDRLLGGTFPGEGRSHEGAFLVFVGEAEGGEPLRGGPRSEKRSHRWREVARIRWPAPNLSAWGGAEVILAAVPAPSGGLGSFCMQRTRSTPVTSQTPSSRTRLLEGPQPVPAPPHFPGKMLFR</sequence>
<gene>
    <name evidence="2" type="ORF">TSPGSL018_5190</name>
</gene>
<reference evidence="2" key="1">
    <citation type="submission" date="2014-05" db="EMBL/GenBank/DDBJ databases">
        <title>The transcriptome of the halophilic microalga Tetraselmis sp. GSL018 isolated from the Great Salt Lake, Utah.</title>
        <authorList>
            <person name="Jinkerson R.E."/>
            <person name="D'Adamo S."/>
            <person name="Posewitz M.C."/>
        </authorList>
    </citation>
    <scope>NUCLEOTIDE SEQUENCE</scope>
    <source>
        <strain evidence="2">GSL018</strain>
    </source>
</reference>
<name>A0A061SIG0_9CHLO</name>
<organism evidence="2">
    <name type="scientific">Tetraselmis sp. GSL018</name>
    <dbReference type="NCBI Taxonomy" id="582737"/>
    <lineage>
        <taxon>Eukaryota</taxon>
        <taxon>Viridiplantae</taxon>
        <taxon>Chlorophyta</taxon>
        <taxon>core chlorophytes</taxon>
        <taxon>Chlorodendrophyceae</taxon>
        <taxon>Chlorodendrales</taxon>
        <taxon>Chlorodendraceae</taxon>
        <taxon>Tetraselmis</taxon>
    </lineage>
</organism>
<feature type="region of interest" description="Disordered" evidence="1">
    <location>
        <begin position="175"/>
        <end position="211"/>
    </location>
</feature>
<evidence type="ECO:0000256" key="1">
    <source>
        <dbReference type="SAM" id="MobiDB-lite"/>
    </source>
</evidence>
<dbReference type="EMBL" id="GBEZ01002379">
    <property type="protein sequence ID" value="JAC82670.1"/>
    <property type="molecule type" value="Transcribed_RNA"/>
</dbReference>
<proteinExistence type="predicted"/>
<feature type="compositionally biased region" description="Polar residues" evidence="1">
    <location>
        <begin position="175"/>
        <end position="189"/>
    </location>
</feature>
<feature type="non-terminal residue" evidence="2">
    <location>
        <position position="1"/>
    </location>
</feature>